<dbReference type="EMBL" id="PVWQ01000011">
    <property type="protein sequence ID" value="RDW68683.1"/>
    <property type="molecule type" value="Genomic_DNA"/>
</dbReference>
<dbReference type="GeneID" id="38118813"/>
<comment type="caution">
    <text evidence="1">The sequence shown here is derived from an EMBL/GenBank/DDBJ whole genome shotgun (WGS) entry which is preliminary data.</text>
</comment>
<evidence type="ECO:0000313" key="2">
    <source>
        <dbReference type="Proteomes" id="UP000256690"/>
    </source>
</evidence>
<name>A0A3D8R3P8_9EURO</name>
<dbReference type="OrthoDB" id="3140657at2759"/>
<dbReference type="RefSeq" id="XP_026600472.1">
    <property type="nucleotide sequence ID" value="XM_026750459.1"/>
</dbReference>
<evidence type="ECO:0000313" key="1">
    <source>
        <dbReference type="EMBL" id="RDW68683.1"/>
    </source>
</evidence>
<dbReference type="PANTHER" id="PTHR42057">
    <property type="entry name" value="F-BOX DOMAIN PROTEIN (AFU_ORTHOLOGUE AFUA_4G00200)"/>
    <property type="match status" value="1"/>
</dbReference>
<organism evidence="1 2">
    <name type="scientific">Aspergillus mulundensis</name>
    <dbReference type="NCBI Taxonomy" id="1810919"/>
    <lineage>
        <taxon>Eukaryota</taxon>
        <taxon>Fungi</taxon>
        <taxon>Dikarya</taxon>
        <taxon>Ascomycota</taxon>
        <taxon>Pezizomycotina</taxon>
        <taxon>Eurotiomycetes</taxon>
        <taxon>Eurotiomycetidae</taxon>
        <taxon>Eurotiales</taxon>
        <taxon>Aspergillaceae</taxon>
        <taxon>Aspergillus</taxon>
        <taxon>Aspergillus subgen. Nidulantes</taxon>
    </lineage>
</organism>
<gene>
    <name evidence="1" type="ORF">DSM5745_08443</name>
</gene>
<keyword evidence="2" id="KW-1185">Reference proteome</keyword>
<dbReference type="PANTHER" id="PTHR42057:SF2">
    <property type="entry name" value="F-BOX DOMAIN PROTEIN (AFU_ORTHOLOGUE AFUA_4G00200)-RELATED"/>
    <property type="match status" value="1"/>
</dbReference>
<accession>A0A3D8R3P8</accession>
<reference evidence="1 2" key="1">
    <citation type="journal article" date="2018" name="IMA Fungus">
        <title>IMA Genome-F 9: Draft genome sequence of Annulohypoxylon stygium, Aspergillus mulundensis, Berkeleyomyces basicola (syn. Thielaviopsis basicola), Ceratocystis smalleyi, two Cercospora beticola strains, Coleophoma cylindrospora, Fusarium fracticaudum, Phialophora cf. hyalina, and Morchella septimelata.</title>
        <authorList>
            <person name="Wingfield B.D."/>
            <person name="Bills G.F."/>
            <person name="Dong Y."/>
            <person name="Huang W."/>
            <person name="Nel W.J."/>
            <person name="Swalarsk-Parry B.S."/>
            <person name="Vaghefi N."/>
            <person name="Wilken P.M."/>
            <person name="An Z."/>
            <person name="de Beer Z.W."/>
            <person name="De Vos L."/>
            <person name="Chen L."/>
            <person name="Duong T.A."/>
            <person name="Gao Y."/>
            <person name="Hammerbacher A."/>
            <person name="Kikkert J.R."/>
            <person name="Li Y."/>
            <person name="Li H."/>
            <person name="Li K."/>
            <person name="Li Q."/>
            <person name="Liu X."/>
            <person name="Ma X."/>
            <person name="Naidoo K."/>
            <person name="Pethybridge S.J."/>
            <person name="Sun J."/>
            <person name="Steenkamp E.T."/>
            <person name="van der Nest M.A."/>
            <person name="van Wyk S."/>
            <person name="Wingfield M.J."/>
            <person name="Xiong C."/>
            <person name="Yue Q."/>
            <person name="Zhang X."/>
        </authorList>
    </citation>
    <scope>NUCLEOTIDE SEQUENCE [LARGE SCALE GENOMIC DNA]</scope>
    <source>
        <strain evidence="1 2">DSM 5745</strain>
    </source>
</reference>
<proteinExistence type="predicted"/>
<dbReference type="AlphaFoldDB" id="A0A3D8R3P8"/>
<protein>
    <submittedName>
        <fullName evidence="1">Uncharacterized protein</fullName>
    </submittedName>
</protein>
<sequence length="302" mass="34494">MTRFLGAVAALTRPLQELAFRDMQNVNPTDTQTVADLMKVLGNLRSPRLNVTNYSPSETSDINVSPAGSFSDTGTKNAAILQQIALILAQTHNVQSATLDGVLSPPRRLFAQGNYTFMYDSQLEWIISHGQTLSELYMDECMIFHKAALYYKVVGDTPLKETVLSLQEFRPHPDLPDNQVYASYSRRWADYFLAFQHGLPHLRHFRFGSSPDWWTDGTTPFDRETEVKIGFHRECYMTFCDGTLPTAYHRKMISGWEENGQRRRRVEKALLSSQEDRRALVVLCEKIGQSVVLHKRDFLKPA</sequence>
<dbReference type="Proteomes" id="UP000256690">
    <property type="component" value="Unassembled WGS sequence"/>
</dbReference>